<dbReference type="GO" id="GO:0042742">
    <property type="term" value="P:defense response to bacterium"/>
    <property type="evidence" value="ECO:0007669"/>
    <property type="project" value="UniProtKB-KW"/>
</dbReference>
<dbReference type="Proteomes" id="UP000676649">
    <property type="component" value="Chromosome"/>
</dbReference>
<name>A0A975MQD7_9GAMM</name>
<protein>
    <recommendedName>
        <fullName evidence="3">Lysozyme</fullName>
        <ecNumber evidence="3">3.2.1.17</ecNumber>
    </recommendedName>
</protein>
<reference evidence="4" key="1">
    <citation type="submission" date="2021-04" db="EMBL/GenBank/DDBJ databases">
        <title>Draft genome sequence data of methanotrophic Methylovulum sp. strain S1L and Methylomonas sp. strain S2AM isolated from boreal lake water columns.</title>
        <authorList>
            <person name="Rissanen A.J."/>
            <person name="Mangayil R."/>
            <person name="Svenning M.M."/>
            <person name="Khanongnuch R."/>
        </authorList>
    </citation>
    <scope>NUCLEOTIDE SEQUENCE</scope>
    <source>
        <strain evidence="4">S2AM</strain>
    </source>
</reference>
<evidence type="ECO:0000256" key="3">
    <source>
        <dbReference type="RuleBase" id="RU003788"/>
    </source>
</evidence>
<keyword evidence="1 3" id="KW-0929">Antimicrobial</keyword>
<dbReference type="Pfam" id="PF00959">
    <property type="entry name" value="Phage_lysozyme"/>
    <property type="match status" value="1"/>
</dbReference>
<keyword evidence="2 3" id="KW-0081">Bacteriolytic enzyme</keyword>
<dbReference type="KEGG" id="mpad:KEF85_05940"/>
<dbReference type="GO" id="GO:0016998">
    <property type="term" value="P:cell wall macromolecule catabolic process"/>
    <property type="evidence" value="ECO:0007669"/>
    <property type="project" value="InterPro"/>
</dbReference>
<dbReference type="AlphaFoldDB" id="A0A975MQD7"/>
<dbReference type="GO" id="GO:0009253">
    <property type="term" value="P:peptidoglycan catabolic process"/>
    <property type="evidence" value="ECO:0007669"/>
    <property type="project" value="InterPro"/>
</dbReference>
<dbReference type="InterPro" id="IPR023346">
    <property type="entry name" value="Lysozyme-like_dom_sf"/>
</dbReference>
<dbReference type="EC" id="3.2.1.17" evidence="3"/>
<comment type="similarity">
    <text evidence="3">Belongs to the glycosyl hydrolase 24 family.</text>
</comment>
<dbReference type="InterPro" id="IPR002196">
    <property type="entry name" value="Glyco_hydro_24"/>
</dbReference>
<evidence type="ECO:0000313" key="4">
    <source>
        <dbReference type="EMBL" id="QWF71995.1"/>
    </source>
</evidence>
<dbReference type="GO" id="GO:0003796">
    <property type="term" value="F:lysozyme activity"/>
    <property type="evidence" value="ECO:0007669"/>
    <property type="project" value="UniProtKB-EC"/>
</dbReference>
<keyword evidence="3" id="KW-0326">Glycosidase</keyword>
<dbReference type="SUPFAM" id="SSF53955">
    <property type="entry name" value="Lysozyme-like"/>
    <property type="match status" value="1"/>
</dbReference>
<keyword evidence="3" id="KW-0378">Hydrolase</keyword>
<dbReference type="Gene3D" id="1.10.530.40">
    <property type="match status" value="1"/>
</dbReference>
<dbReference type="GO" id="GO:0031640">
    <property type="term" value="P:killing of cells of another organism"/>
    <property type="evidence" value="ECO:0007669"/>
    <property type="project" value="UniProtKB-KW"/>
</dbReference>
<dbReference type="EMBL" id="CP073754">
    <property type="protein sequence ID" value="QWF71995.1"/>
    <property type="molecule type" value="Genomic_DNA"/>
</dbReference>
<organism evidence="4 5">
    <name type="scientific">Methylomonas paludis</name>
    <dbReference type="NCBI Taxonomy" id="1173101"/>
    <lineage>
        <taxon>Bacteria</taxon>
        <taxon>Pseudomonadati</taxon>
        <taxon>Pseudomonadota</taxon>
        <taxon>Gammaproteobacteria</taxon>
        <taxon>Methylococcales</taxon>
        <taxon>Methylococcaceae</taxon>
        <taxon>Methylomonas</taxon>
    </lineage>
</organism>
<dbReference type="InterPro" id="IPR023347">
    <property type="entry name" value="Lysozyme_dom_sf"/>
</dbReference>
<comment type="catalytic activity">
    <reaction evidence="3">
        <text>Hydrolysis of (1-&gt;4)-beta-linkages between N-acetylmuramic acid and N-acetyl-D-glucosamine residues in a peptidoglycan and between N-acetyl-D-glucosamine residues in chitodextrins.</text>
        <dbReference type="EC" id="3.2.1.17"/>
    </reaction>
</comment>
<accession>A0A975MQD7</accession>
<proteinExistence type="inferred from homology"/>
<evidence type="ECO:0000313" key="5">
    <source>
        <dbReference type="Proteomes" id="UP000676649"/>
    </source>
</evidence>
<sequence>MASEQLLAQLRFEEGLRLEAYQDSRDIKSIGYGHNLVTQPFFAGVRIPDRISTDLAEQVLLNDVLVTAYTLLQSWPLLANLDLPRRDACIQMAFQLGVHGFLGFSQLRIALGQQDWDKAYAEVLDSQAARECTNRWHRIAGQILHGVYYQVPALAKADIEHS</sequence>
<dbReference type="RefSeq" id="WP_215583981.1">
    <property type="nucleotide sequence ID" value="NZ_CP073754.1"/>
</dbReference>
<evidence type="ECO:0000256" key="1">
    <source>
        <dbReference type="ARBA" id="ARBA00022529"/>
    </source>
</evidence>
<evidence type="ECO:0000256" key="2">
    <source>
        <dbReference type="ARBA" id="ARBA00022638"/>
    </source>
</evidence>
<gene>
    <name evidence="4" type="ORF">KEF85_05940</name>
</gene>
<keyword evidence="5" id="KW-1185">Reference proteome</keyword>